<accession>A0A927YK77</accession>
<evidence type="ECO:0000313" key="2">
    <source>
        <dbReference type="Proteomes" id="UP000766246"/>
    </source>
</evidence>
<evidence type="ECO:0000313" key="1">
    <source>
        <dbReference type="EMBL" id="MBE5918225.1"/>
    </source>
</evidence>
<sequence length="129" mass="12865">MATTVVSQATMACSFGTMPAPLTGTNNLRVLAQGKPICVLGDAAPMVNIRSFGMCTSLANPAVAAATAAALGVLTPQPCMPAIMGSWMPAQSKVLVGGQPALTLGCSCQCAFAGTINIVNPGQVKVITG</sequence>
<comment type="caution">
    <text evidence="1">The sequence shown here is derived from an EMBL/GenBank/DDBJ whole genome shotgun (WGS) entry which is preliminary data.</text>
</comment>
<protein>
    <submittedName>
        <fullName evidence="1">DUF4280 domain-containing protein</fullName>
    </submittedName>
</protein>
<name>A0A927YK77_9FIRM</name>
<dbReference type="AlphaFoldDB" id="A0A927YK77"/>
<reference evidence="1" key="1">
    <citation type="submission" date="2019-04" db="EMBL/GenBank/DDBJ databases">
        <title>Evolution of Biomass-Degrading Anaerobic Consortia Revealed by Metagenomics.</title>
        <authorList>
            <person name="Peng X."/>
        </authorList>
    </citation>
    <scope>NUCLEOTIDE SEQUENCE</scope>
    <source>
        <strain evidence="1">SIG311</strain>
    </source>
</reference>
<dbReference type="EMBL" id="SVER01000001">
    <property type="protein sequence ID" value="MBE5918225.1"/>
    <property type="molecule type" value="Genomic_DNA"/>
</dbReference>
<gene>
    <name evidence="1" type="ORF">E7272_00120</name>
</gene>
<proteinExistence type="predicted"/>
<organism evidence="1 2">
    <name type="scientific">Pseudobutyrivibrio ruminis</name>
    <dbReference type="NCBI Taxonomy" id="46206"/>
    <lineage>
        <taxon>Bacteria</taxon>
        <taxon>Bacillati</taxon>
        <taxon>Bacillota</taxon>
        <taxon>Clostridia</taxon>
        <taxon>Lachnospirales</taxon>
        <taxon>Lachnospiraceae</taxon>
        <taxon>Pseudobutyrivibrio</taxon>
    </lineage>
</organism>
<dbReference type="Proteomes" id="UP000766246">
    <property type="component" value="Unassembled WGS sequence"/>
</dbReference>
<dbReference type="InterPro" id="IPR025460">
    <property type="entry name" value="DUF4280"/>
</dbReference>
<dbReference type="Pfam" id="PF14107">
    <property type="entry name" value="DUF4280"/>
    <property type="match status" value="1"/>
</dbReference>